<evidence type="ECO:0000313" key="2">
    <source>
        <dbReference type="Proteomes" id="UP000198382"/>
    </source>
</evidence>
<evidence type="ECO:0000313" key="1">
    <source>
        <dbReference type="EMBL" id="OXA75685.1"/>
    </source>
</evidence>
<dbReference type="EMBL" id="MUGV01000043">
    <property type="protein sequence ID" value="OXA75685.1"/>
    <property type="molecule type" value="Genomic_DNA"/>
</dbReference>
<protein>
    <submittedName>
        <fullName evidence="1">Uncharacterized protein</fullName>
    </submittedName>
</protein>
<name>A0ABX4BKM0_FLAFR</name>
<gene>
    <name evidence="1" type="ORF">B0A65_20900</name>
</gene>
<proteinExistence type="predicted"/>
<comment type="caution">
    <text evidence="1">The sequence shown here is derived from an EMBL/GenBank/DDBJ whole genome shotgun (WGS) entry which is preliminary data.</text>
</comment>
<accession>A0ABX4BKM0</accession>
<organism evidence="1 2">
    <name type="scientific">Flavobacterium frigidimaris</name>
    <dbReference type="NCBI Taxonomy" id="262320"/>
    <lineage>
        <taxon>Bacteria</taxon>
        <taxon>Pseudomonadati</taxon>
        <taxon>Bacteroidota</taxon>
        <taxon>Flavobacteriia</taxon>
        <taxon>Flavobacteriales</taxon>
        <taxon>Flavobacteriaceae</taxon>
        <taxon>Flavobacterium</taxon>
    </lineage>
</organism>
<sequence>MIYGIQFFKNSSGYNRIDIEPYFYTFEINHYKLKEPPLKKNRTLSTLPIFNKSNICIPIN</sequence>
<reference evidence="1 2" key="1">
    <citation type="submission" date="2016-11" db="EMBL/GenBank/DDBJ databases">
        <title>Whole genomes of Flavobacteriaceae.</title>
        <authorList>
            <person name="Stine C."/>
            <person name="Li C."/>
            <person name="Tadesse D."/>
        </authorList>
    </citation>
    <scope>NUCLEOTIDE SEQUENCE [LARGE SCALE GENOMIC DNA]</scope>
    <source>
        <strain evidence="1 2">DSM 15937</strain>
    </source>
</reference>
<keyword evidence="2" id="KW-1185">Reference proteome</keyword>
<dbReference type="Proteomes" id="UP000198382">
    <property type="component" value="Unassembled WGS sequence"/>
</dbReference>